<dbReference type="SUPFAM" id="SSF64484">
    <property type="entry name" value="beta and beta-prime subunits of DNA dependent RNA-polymerase"/>
    <property type="match status" value="1"/>
</dbReference>
<reference evidence="2" key="1">
    <citation type="submission" date="2016-03" db="EMBL/GenBank/DDBJ databases">
        <authorList>
            <person name="Sharma R."/>
            <person name="Simister A.R."/>
            <person name="Berg J.A."/>
            <person name="Jensen G.L."/>
            <person name="Keele B.R."/>
            <person name="Ward M.E.H."/>
            <person name="Breakwell D.P."/>
            <person name="Hope S."/>
            <person name="Grose J.H."/>
        </authorList>
    </citation>
    <scope>NUCLEOTIDE SEQUENCE [LARGE SCALE GENOMIC DNA]</scope>
</reference>
<evidence type="ECO:0000313" key="2">
    <source>
        <dbReference type="Proteomes" id="UP000222975"/>
    </source>
</evidence>
<organism evidence="1 2">
    <name type="scientific">Erwinia phage vB_EamM_Simmy50</name>
    <dbReference type="NCBI Taxonomy" id="1815988"/>
    <lineage>
        <taxon>Viruses</taxon>
        <taxon>Duplodnaviria</taxon>
        <taxon>Heunggongvirae</taxon>
        <taxon>Uroviricota</taxon>
        <taxon>Caudoviricetes</taxon>
        <taxon>Chimalliviridae</taxon>
        <taxon>Agricanvirus</taxon>
        <taxon>Agricanvirus simmy50</taxon>
    </lineage>
</organism>
<gene>
    <name evidence="1" type="ORF">SIMMY50_166</name>
</gene>
<accession>A0A173GDR3</accession>
<proteinExistence type="predicted"/>
<keyword evidence="2" id="KW-1185">Reference proteome</keyword>
<protein>
    <submittedName>
        <fullName evidence="1">Putative RNA polymerase beta subunit</fullName>
    </submittedName>
</protein>
<dbReference type="Proteomes" id="UP000222975">
    <property type="component" value="Segment"/>
</dbReference>
<sequence length="538" mass="60974">MRSALLPFNIKITDSKQIPWRMMRPVTSLDIYDGLTTELNDNGLYSIPIFGRVGSEERDERFSYIHIKCAVFHPDIFRALTALKQMYAGILSGNVYATWSEEEKDFIKSTPLDGDTGFSFFVKHWKSIEFKQTGSPARSDKIALVEKFKDVALYRNILVSPAGIREIQIDERGRTIENEVNSLYRKLLSAANTITDDPSAADTSLYDSVRWSLQNRFNEIYKSYADMLEGKRGILQQKWGRRRIFNGTRNVITAAPIGTATLGALNSPHMNDTQIGLHELARGALPLTIHGLLNGWLKHVFNDGTRIQVINPKTLKQESVEVDIPTVTKWTTQEGLEKLIAGFKDVTLRNKPITIQGRYIGLVYADNDHFRVFGDIDELPASFNRELVHPMTYTELLYLCLYQRWNTLYMLVTRYPITGMGSVYQTKAFVRTTIKSSVKIELDAEWKPIPGAYATAFPIHDRFAEFMDSLSVHPSRLGLLGGDYDGDTMSATILLGDDVLRECAMLLSRRESYITGRGEFLIDVTNETLDFTLKALTS</sequence>
<evidence type="ECO:0000313" key="1">
    <source>
        <dbReference type="EMBL" id="ANH51628.1"/>
    </source>
</evidence>
<dbReference type="EMBL" id="KU886223">
    <property type="protein sequence ID" value="ANH51628.1"/>
    <property type="molecule type" value="Genomic_DNA"/>
</dbReference>
<name>A0A173GDR3_9CAUD</name>